<gene>
    <name evidence="1" type="ORF">EEI45_00645</name>
</gene>
<reference evidence="1 2" key="1">
    <citation type="journal article" date="2020" name="Int. J. Syst. Evol. Microbiol.">
        <title>Description of Erysipelothrix piscisicarius sp. nov., an emergent fish pathogen, and assessment of virulence using a tiger barb (Puntigrus tetrazona) infection model.</title>
        <authorList>
            <person name="Pomaranski E.K."/>
            <person name="Griffin M.J."/>
            <person name="Camus A.C."/>
            <person name="Armwood A.R."/>
            <person name="Shelley J."/>
            <person name="Waldbieser G.C."/>
            <person name="LaFrentz B.R."/>
            <person name="Garcia J.C."/>
            <person name="Yanong R."/>
            <person name="Soto E."/>
        </authorList>
    </citation>
    <scope>NUCLEOTIDE SEQUENCE [LARGE SCALE GENOMIC DNA]</scope>
    <source>
        <strain evidence="1 2">15TAL0474</strain>
    </source>
</reference>
<keyword evidence="2" id="KW-1185">Reference proteome</keyword>
<dbReference type="AlphaFoldDB" id="A0A3Q8S6K0"/>
<evidence type="ECO:0000313" key="2">
    <source>
        <dbReference type="Proteomes" id="UP000278804"/>
    </source>
</evidence>
<sequence length="72" mass="8210">MTKFNENSTLEEVLTNEEGLEIATKHLGSLLERPVIKQFKHKTLAEVETMIPVPAFKKKVSSLIEELTENQK</sequence>
<organism evidence="1 2">
    <name type="scientific">Erysipelothrix piscisicarius</name>
    <dbReference type="NCBI Taxonomy" id="2485784"/>
    <lineage>
        <taxon>Bacteria</taxon>
        <taxon>Bacillati</taxon>
        <taxon>Bacillota</taxon>
        <taxon>Erysipelotrichia</taxon>
        <taxon>Erysipelotrichales</taxon>
        <taxon>Erysipelotrichaceae</taxon>
        <taxon>Erysipelothrix</taxon>
    </lineage>
</organism>
<name>A0A3Q8S6K0_9FIRM</name>
<protein>
    <submittedName>
        <fullName evidence="1">Uncharacterized protein</fullName>
    </submittedName>
</protein>
<dbReference type="EMBL" id="CP034234">
    <property type="protein sequence ID" value="AZK43514.1"/>
    <property type="molecule type" value="Genomic_DNA"/>
</dbReference>
<evidence type="ECO:0000313" key="1">
    <source>
        <dbReference type="EMBL" id="AZK43514.1"/>
    </source>
</evidence>
<dbReference type="RefSeq" id="WP_125163738.1">
    <property type="nucleotide sequence ID" value="NZ_CP034234.1"/>
</dbReference>
<accession>A0A3Q8S6K0</accession>
<dbReference type="KEGG" id="eri:EEI45_00645"/>
<proteinExistence type="predicted"/>
<dbReference type="Proteomes" id="UP000278804">
    <property type="component" value="Chromosome"/>
</dbReference>